<comment type="caution">
    <text evidence="1">The sequence shown here is derived from an EMBL/GenBank/DDBJ whole genome shotgun (WGS) entry which is preliminary data.</text>
</comment>
<protein>
    <submittedName>
        <fullName evidence="1">Uncharacterized protein</fullName>
    </submittedName>
</protein>
<reference evidence="1 2" key="1">
    <citation type="submission" date="2020-06" db="EMBL/GenBank/DDBJ databases">
        <title>Actinomadura xiongansis sp. nov., isolated from soil of Baiyangdian.</title>
        <authorList>
            <person name="Zhang X."/>
        </authorList>
    </citation>
    <scope>NUCLEOTIDE SEQUENCE [LARGE SCALE GENOMIC DNA]</scope>
    <source>
        <strain evidence="1 2">HBUM206468</strain>
    </source>
</reference>
<organism evidence="1 2">
    <name type="scientific">Actinomadura alba</name>
    <dbReference type="NCBI Taxonomy" id="406431"/>
    <lineage>
        <taxon>Bacteria</taxon>
        <taxon>Bacillati</taxon>
        <taxon>Actinomycetota</taxon>
        <taxon>Actinomycetes</taxon>
        <taxon>Streptosporangiales</taxon>
        <taxon>Thermomonosporaceae</taxon>
        <taxon>Actinomadura</taxon>
    </lineage>
</organism>
<gene>
    <name evidence="1" type="ORF">HKK74_35835</name>
</gene>
<name>A0ABR7M1P9_9ACTN</name>
<dbReference type="RefSeq" id="WP_187247860.1">
    <property type="nucleotide sequence ID" value="NZ_BAAAOK010000004.1"/>
</dbReference>
<keyword evidence="2" id="KW-1185">Reference proteome</keyword>
<evidence type="ECO:0000313" key="2">
    <source>
        <dbReference type="Proteomes" id="UP000805614"/>
    </source>
</evidence>
<proteinExistence type="predicted"/>
<sequence length="176" mass="19473">MAVWGRTNAKASDTSVDMGLIGVYLNDHLAGSTAGVELVRRAARSQRHWVGGQVLERIAAEIAEDRAELIAMMRALGVPVRRYKVCAGWAVEKLGRVKVNRRLVRRSPLSDVIELEALRLGIEGKQAGWRVLRMLADTDDRLDPARLDRLIGRARGQAETVEDLRVRAAERLLGSA</sequence>
<accession>A0ABR7M1P9</accession>
<evidence type="ECO:0000313" key="1">
    <source>
        <dbReference type="EMBL" id="MBC6470823.1"/>
    </source>
</evidence>
<dbReference type="EMBL" id="JABVEC010000049">
    <property type="protein sequence ID" value="MBC6470823.1"/>
    <property type="molecule type" value="Genomic_DNA"/>
</dbReference>
<dbReference type="Proteomes" id="UP000805614">
    <property type="component" value="Unassembled WGS sequence"/>
</dbReference>